<keyword evidence="1" id="KW-0812">Transmembrane</keyword>
<gene>
    <name evidence="2" type="ORF">MBO_03387</name>
</gene>
<evidence type="ECO:0000256" key="1">
    <source>
        <dbReference type="SAM" id="Phobius"/>
    </source>
</evidence>
<organism evidence="2 3">
    <name type="scientific">Moraxella bovoculi 237</name>
    <dbReference type="NCBI Taxonomy" id="743974"/>
    <lineage>
        <taxon>Bacteria</taxon>
        <taxon>Pseudomonadati</taxon>
        <taxon>Pseudomonadota</taxon>
        <taxon>Gammaproteobacteria</taxon>
        <taxon>Moraxellales</taxon>
        <taxon>Moraxellaceae</taxon>
        <taxon>Moraxella</taxon>
    </lineage>
</organism>
<keyword evidence="1" id="KW-0472">Membrane</keyword>
<keyword evidence="3" id="KW-1185">Reference proteome</keyword>
<dbReference type="EMBL" id="AOMT01000011">
    <property type="protein sequence ID" value="KDN25508.1"/>
    <property type="molecule type" value="Genomic_DNA"/>
</dbReference>
<reference evidence="2 3" key="1">
    <citation type="journal article" date="2014" name="Genome Announc.">
        <title>Draft Genome Sequence of Moraxella bovoculi Strain 237T (ATCC BAA-1259T) Isolated from a Calf with Infectious Bovine Keratoconjunctivitis.</title>
        <authorList>
            <person name="Calcutt M.J."/>
            <person name="Foecking M.F."/>
            <person name="Martin N.T."/>
            <person name="Mhlanga-Mutangadura T."/>
            <person name="Reilly T.J."/>
        </authorList>
    </citation>
    <scope>NUCLEOTIDE SEQUENCE [LARGE SCALE GENOMIC DNA]</scope>
    <source>
        <strain evidence="2 3">237</strain>
    </source>
</reference>
<protein>
    <submittedName>
        <fullName evidence="2">Uncharacterized protein</fullName>
    </submittedName>
</protein>
<dbReference type="GeneID" id="301974562"/>
<evidence type="ECO:0000313" key="2">
    <source>
        <dbReference type="EMBL" id="KDN25508.1"/>
    </source>
</evidence>
<evidence type="ECO:0000313" key="3">
    <source>
        <dbReference type="Proteomes" id="UP000035860"/>
    </source>
</evidence>
<sequence>MNFIKKQLSCDKNCINNLEHQSRCIDCEKKLQILGYFLLSLLIVIVLVGAYWQNTVVSLFGFIAILLYKLFSYQIERLFYSLVVKKLSKDKNQTN</sequence>
<feature type="transmembrane region" description="Helical" evidence="1">
    <location>
        <begin position="58"/>
        <end position="79"/>
    </location>
</feature>
<keyword evidence="1" id="KW-1133">Transmembrane helix</keyword>
<feature type="transmembrane region" description="Helical" evidence="1">
    <location>
        <begin position="33"/>
        <end position="52"/>
    </location>
</feature>
<dbReference type="Proteomes" id="UP000035860">
    <property type="component" value="Unassembled WGS sequence"/>
</dbReference>
<dbReference type="AlphaFoldDB" id="A0A066UMR5"/>
<accession>A0A066UMR5</accession>
<name>A0A066UMR5_9GAMM</name>
<proteinExistence type="predicted"/>
<comment type="caution">
    <text evidence="2">The sequence shown here is derived from an EMBL/GenBank/DDBJ whole genome shotgun (WGS) entry which is preliminary data.</text>
</comment>
<dbReference type="RefSeq" id="WP_036363638.1">
    <property type="nucleotide sequence ID" value="NZ_AOMT01000011.1"/>
</dbReference>